<keyword evidence="2" id="KW-0479">Metal-binding</keyword>
<dbReference type="InterPro" id="IPR020558">
    <property type="entry name" value="DiOHA_6PGluconate_deHydtase_CS"/>
</dbReference>
<dbReference type="Pfam" id="PF00920">
    <property type="entry name" value="ILVD_EDD_N"/>
    <property type="match status" value="1"/>
</dbReference>
<dbReference type="InterPro" id="IPR037237">
    <property type="entry name" value="IlvD/EDD_N"/>
</dbReference>
<comment type="caution">
    <text evidence="8">The sequence shown here is derived from an EMBL/GenBank/DDBJ whole genome shotgun (WGS) entry which is preliminary data.</text>
</comment>
<dbReference type="Proteomes" id="UP001155241">
    <property type="component" value="Unassembled WGS sequence"/>
</dbReference>
<feature type="domain" description="Dihydroxy-acid/6-phosphogluconate dehydratase C-terminal" evidence="7">
    <location>
        <begin position="358"/>
        <end position="552"/>
    </location>
</feature>
<dbReference type="AlphaFoldDB" id="A0A9X2JG19"/>
<dbReference type="PANTHER" id="PTHR43183:SF1">
    <property type="entry name" value="HYPOTHETICAL DIHYDROXY-ACID DEHYDRATASE (EUROFUNG)-RELATED"/>
    <property type="match status" value="1"/>
</dbReference>
<dbReference type="Pfam" id="PF24877">
    <property type="entry name" value="ILV_EDD_C"/>
    <property type="match status" value="1"/>
</dbReference>
<sequence>MKFRSSAWFGGDGQAPFSHRAWFKSQGFAEDTFDHDRPIVGICNSWSELNNCNSHFRELAEAVKRGVWEAGGIPAEFPTISLGEPFIKPTTMLYRNLMSMDVEEMIVAHPIDSVVLLCGCDKTTPAQVMGAVSADLPAIMLTGGPMLRGQWRGNQVASGTDVWKYWDQCRLGQLSKAAFSEIEGCMARSNGHCMTMGTASTMTSLVEAMGLTLPHCAAIPAVDSRRMAIAQQTGRRAVELAKEGLRPSRLLTQQALENAITVNHAIGGSTNAVIHLLAIAGRLGLPIGLDDIDRLSRTTPMIANIMPSGKFLMEDFYYAGGVPAVMHEIRDLLHLEARTVNGRTVGQNLEEIETYNRDVIRPTDNPVCPEGGTIVLRGNLCPNGAILKQSAASQKLLCHRGPAIVFDSREDMLDRIHQPDFEVQADSVLVLRNVGPVGGPGMPEWGHMPIPQKLLEQGVHDIVRISDARMSGTSFGTNVLHLSPEAAVGGPLGLVQPGDIIHLDAAHRRLTLEVSDEELTRRREAWVAPSIDAPRGYLRLYLQHVLQADKGCDFDFLRGSSPERCDLSAKYATMS</sequence>
<organism evidence="8 9">
    <name type="scientific">Aeoliella straminimaris</name>
    <dbReference type="NCBI Taxonomy" id="2954799"/>
    <lineage>
        <taxon>Bacteria</taxon>
        <taxon>Pseudomonadati</taxon>
        <taxon>Planctomycetota</taxon>
        <taxon>Planctomycetia</taxon>
        <taxon>Pirellulales</taxon>
        <taxon>Lacipirellulaceae</taxon>
        <taxon>Aeoliella</taxon>
    </lineage>
</organism>
<evidence type="ECO:0000313" key="8">
    <source>
        <dbReference type="EMBL" id="MCO6044261.1"/>
    </source>
</evidence>
<evidence type="ECO:0000256" key="2">
    <source>
        <dbReference type="ARBA" id="ARBA00022723"/>
    </source>
</evidence>
<keyword evidence="5" id="KW-0456">Lyase</keyword>
<dbReference type="SUPFAM" id="SSF143975">
    <property type="entry name" value="IlvD/EDD N-terminal domain-like"/>
    <property type="match status" value="1"/>
</dbReference>
<protein>
    <submittedName>
        <fullName evidence="8">Dihydroxy-acid dehydratase</fullName>
    </submittedName>
</protein>
<dbReference type="InterPro" id="IPR056740">
    <property type="entry name" value="ILV_EDD_C"/>
</dbReference>
<dbReference type="InterPro" id="IPR052352">
    <property type="entry name" value="Sugar_Degrad_Dehydratases"/>
</dbReference>
<evidence type="ECO:0000256" key="3">
    <source>
        <dbReference type="ARBA" id="ARBA00023004"/>
    </source>
</evidence>
<feature type="domain" description="Dihydroxy-acid/6-phosphogluconate dehydratase N-terminal" evidence="6">
    <location>
        <begin position="37"/>
        <end position="348"/>
    </location>
</feature>
<dbReference type="Gene3D" id="3.50.30.80">
    <property type="entry name" value="IlvD/EDD C-terminal domain-like"/>
    <property type="match status" value="1"/>
</dbReference>
<proteinExistence type="inferred from homology"/>
<accession>A0A9X2JG19</accession>
<evidence type="ECO:0000256" key="4">
    <source>
        <dbReference type="ARBA" id="ARBA00023014"/>
    </source>
</evidence>
<reference evidence="8" key="1">
    <citation type="submission" date="2022-06" db="EMBL/GenBank/DDBJ databases">
        <title>Aeoliella straminimaris, a novel planctomycete from sediments.</title>
        <authorList>
            <person name="Vitorino I.R."/>
            <person name="Lage O.M."/>
        </authorList>
    </citation>
    <scope>NUCLEOTIDE SEQUENCE</scope>
    <source>
        <strain evidence="8">ICT_H6.2</strain>
    </source>
</reference>
<dbReference type="NCBIfam" id="NF004784">
    <property type="entry name" value="PRK06131.1"/>
    <property type="match status" value="1"/>
</dbReference>
<dbReference type="RefSeq" id="WP_252852365.1">
    <property type="nucleotide sequence ID" value="NZ_JAMXLR010000036.1"/>
</dbReference>
<evidence type="ECO:0000259" key="7">
    <source>
        <dbReference type="Pfam" id="PF24877"/>
    </source>
</evidence>
<evidence type="ECO:0000313" key="9">
    <source>
        <dbReference type="Proteomes" id="UP001155241"/>
    </source>
</evidence>
<dbReference type="SUPFAM" id="SSF52016">
    <property type="entry name" value="LeuD/IlvD-like"/>
    <property type="match status" value="1"/>
</dbReference>
<gene>
    <name evidence="8" type="ORF">NG895_10115</name>
</gene>
<dbReference type="NCBIfam" id="NF009560">
    <property type="entry name" value="PRK13017.1"/>
    <property type="match status" value="1"/>
</dbReference>
<dbReference type="EMBL" id="JAMXLR010000036">
    <property type="protein sequence ID" value="MCO6044261.1"/>
    <property type="molecule type" value="Genomic_DNA"/>
</dbReference>
<dbReference type="GO" id="GO:0016836">
    <property type="term" value="F:hydro-lyase activity"/>
    <property type="evidence" value="ECO:0007669"/>
    <property type="project" value="UniProtKB-ARBA"/>
</dbReference>
<dbReference type="InterPro" id="IPR000581">
    <property type="entry name" value="ILV_EDD_N"/>
</dbReference>
<keyword evidence="3" id="KW-0408">Iron</keyword>
<dbReference type="FunFam" id="3.50.30.80:FF:000001">
    <property type="entry name" value="Dihydroxy-acid dehydratase"/>
    <property type="match status" value="1"/>
</dbReference>
<dbReference type="InterPro" id="IPR042096">
    <property type="entry name" value="Dihydro-acid_dehy_C"/>
</dbReference>
<keyword evidence="9" id="KW-1185">Reference proteome</keyword>
<name>A0A9X2JG19_9BACT</name>
<evidence type="ECO:0000256" key="1">
    <source>
        <dbReference type="ARBA" id="ARBA00006486"/>
    </source>
</evidence>
<dbReference type="GO" id="GO:0051536">
    <property type="term" value="F:iron-sulfur cluster binding"/>
    <property type="evidence" value="ECO:0007669"/>
    <property type="project" value="UniProtKB-KW"/>
</dbReference>
<keyword evidence="4" id="KW-0411">Iron-sulfur</keyword>
<evidence type="ECO:0000259" key="6">
    <source>
        <dbReference type="Pfam" id="PF00920"/>
    </source>
</evidence>
<dbReference type="PROSITE" id="PS00886">
    <property type="entry name" value="ILVD_EDD_1"/>
    <property type="match status" value="1"/>
</dbReference>
<dbReference type="GO" id="GO:0046872">
    <property type="term" value="F:metal ion binding"/>
    <property type="evidence" value="ECO:0007669"/>
    <property type="project" value="UniProtKB-KW"/>
</dbReference>
<dbReference type="PANTHER" id="PTHR43183">
    <property type="entry name" value="HYPOTHETICAL DIHYDROXYACID DEHYDRATASE (EUROFUNG)-RELATED"/>
    <property type="match status" value="1"/>
</dbReference>
<evidence type="ECO:0000256" key="5">
    <source>
        <dbReference type="ARBA" id="ARBA00023239"/>
    </source>
</evidence>
<comment type="similarity">
    <text evidence="1">Belongs to the IlvD/Edd family.</text>
</comment>